<organism evidence="1 2">
    <name type="scientific">Rufibacter sediminis</name>
    <dbReference type="NCBI Taxonomy" id="2762756"/>
    <lineage>
        <taxon>Bacteria</taxon>
        <taxon>Pseudomonadati</taxon>
        <taxon>Bacteroidota</taxon>
        <taxon>Cytophagia</taxon>
        <taxon>Cytophagales</taxon>
        <taxon>Hymenobacteraceae</taxon>
        <taxon>Rufibacter</taxon>
    </lineage>
</organism>
<dbReference type="SUPFAM" id="SSF109854">
    <property type="entry name" value="DinB/YfiT-like putative metalloenzymes"/>
    <property type="match status" value="1"/>
</dbReference>
<dbReference type="EMBL" id="JACOAF010000012">
    <property type="protein sequence ID" value="MBC3539055.1"/>
    <property type="molecule type" value="Genomic_DNA"/>
</dbReference>
<reference evidence="1 2" key="1">
    <citation type="journal article" date="2019" name="Int. J. Syst. Evol. Microbiol.">
        <title>Rufibacter sediminis sp. nov., isolated from freshwater lake sediment.</title>
        <authorList>
            <person name="Qu J.H."/>
            <person name="Zhang L.J."/>
            <person name="Fu Y.H."/>
            <person name="Li H.F."/>
        </authorList>
    </citation>
    <scope>NUCLEOTIDE SEQUENCE [LARGE SCALE GENOMIC DNA]</scope>
    <source>
        <strain evidence="1 2">H-1</strain>
    </source>
</reference>
<name>A0ABR6VQ49_9BACT</name>
<dbReference type="Gene3D" id="1.20.120.450">
    <property type="entry name" value="dinb family like domain"/>
    <property type="match status" value="1"/>
</dbReference>
<comment type="caution">
    <text evidence="1">The sequence shown here is derived from an EMBL/GenBank/DDBJ whole genome shotgun (WGS) entry which is preliminary data.</text>
</comment>
<evidence type="ECO:0000313" key="2">
    <source>
        <dbReference type="Proteomes" id="UP000659698"/>
    </source>
</evidence>
<dbReference type="Proteomes" id="UP000659698">
    <property type="component" value="Unassembled WGS sequence"/>
</dbReference>
<protein>
    <submittedName>
        <fullName evidence="1">DUF1572 domain-containing protein</fullName>
    </submittedName>
</protein>
<proteinExistence type="predicted"/>
<sequence length="165" mass="18719">MNVPQQLAQHVREVFFGGNWTESALKEHVTDVTWQQATARVGSLNTIAALVYHSHYYISALLQVLRAEPLTARDKDSFEHPPIHSAEAWESLLANVWEETEAAALLIEQLPEAKLWETFVEEKYGTYYRNIQGIIEHTHYHLGQIVLLKKLLPQTAETSSSPALS</sequence>
<dbReference type="InterPro" id="IPR034660">
    <property type="entry name" value="DinB/YfiT-like"/>
</dbReference>
<keyword evidence="2" id="KW-1185">Reference proteome</keyword>
<dbReference type="RefSeq" id="WP_186633966.1">
    <property type="nucleotide sequence ID" value="NZ_JACOAF010000012.1"/>
</dbReference>
<evidence type="ECO:0000313" key="1">
    <source>
        <dbReference type="EMBL" id="MBC3539055.1"/>
    </source>
</evidence>
<gene>
    <name evidence="1" type="ORF">H7U12_05140</name>
</gene>
<accession>A0ABR6VQ49</accession>